<evidence type="ECO:0000256" key="3">
    <source>
        <dbReference type="ARBA" id="ARBA00022448"/>
    </source>
</evidence>
<proteinExistence type="inferred from homology"/>
<feature type="transmembrane region" description="Helical" evidence="9">
    <location>
        <begin position="297"/>
        <end position="316"/>
    </location>
</feature>
<feature type="domain" description="ABC transmembrane type-1" evidence="11">
    <location>
        <begin position="292"/>
        <end position="476"/>
    </location>
</feature>
<feature type="chain" id="PRO_5005512733" evidence="10">
    <location>
        <begin position="34"/>
        <end position="489"/>
    </location>
</feature>
<dbReference type="STRING" id="157463.GCA_001047075_00406"/>
<evidence type="ECO:0000313" key="13">
    <source>
        <dbReference type="Proteomes" id="UP000253891"/>
    </source>
</evidence>
<evidence type="ECO:0000313" key="12">
    <source>
        <dbReference type="EMBL" id="GAO99475.1"/>
    </source>
</evidence>
<dbReference type="InterPro" id="IPR043429">
    <property type="entry name" value="ArtM/GltK/GlnP/TcyL/YhdX-like"/>
</dbReference>
<dbReference type="NCBIfam" id="TIGR01726">
    <property type="entry name" value="HEQRo_perm_3TM"/>
    <property type="match status" value="1"/>
</dbReference>
<dbReference type="Gene3D" id="1.10.3720.10">
    <property type="entry name" value="MetI-like"/>
    <property type="match status" value="1"/>
</dbReference>
<keyword evidence="13" id="KW-1185">Reference proteome</keyword>
<keyword evidence="8 9" id="KW-0472">Membrane</keyword>
<dbReference type="PROSITE" id="PS50928">
    <property type="entry name" value="ABC_TM1"/>
    <property type="match status" value="1"/>
</dbReference>
<evidence type="ECO:0000256" key="1">
    <source>
        <dbReference type="ARBA" id="ARBA00004651"/>
    </source>
</evidence>
<evidence type="ECO:0000256" key="5">
    <source>
        <dbReference type="ARBA" id="ARBA00022692"/>
    </source>
</evidence>
<comment type="subcellular location">
    <subcellularLocation>
        <location evidence="1 9">Cell membrane</location>
        <topology evidence="1 9">Multi-pass membrane protein</topology>
    </subcellularLocation>
</comment>
<dbReference type="Pfam" id="PF00497">
    <property type="entry name" value="SBP_bac_3"/>
    <property type="match status" value="1"/>
</dbReference>
<evidence type="ECO:0000256" key="6">
    <source>
        <dbReference type="ARBA" id="ARBA00022970"/>
    </source>
</evidence>
<dbReference type="SUPFAM" id="SSF161098">
    <property type="entry name" value="MetI-like"/>
    <property type="match status" value="1"/>
</dbReference>
<evidence type="ECO:0000256" key="10">
    <source>
        <dbReference type="SAM" id="SignalP"/>
    </source>
</evidence>
<evidence type="ECO:0000259" key="11">
    <source>
        <dbReference type="PROSITE" id="PS50928"/>
    </source>
</evidence>
<feature type="transmembrane region" description="Helical" evidence="9">
    <location>
        <begin position="345"/>
        <end position="367"/>
    </location>
</feature>
<dbReference type="PANTHER" id="PTHR30614">
    <property type="entry name" value="MEMBRANE COMPONENT OF AMINO ACID ABC TRANSPORTER"/>
    <property type="match status" value="1"/>
</dbReference>
<dbReference type="Proteomes" id="UP000253891">
    <property type="component" value="Unassembled WGS sequence"/>
</dbReference>
<gene>
    <name evidence="12" type="ORF">FFIC_140690</name>
</gene>
<evidence type="ECO:0000256" key="4">
    <source>
        <dbReference type="ARBA" id="ARBA00022475"/>
    </source>
</evidence>
<keyword evidence="10" id="KW-0732">Signal</keyword>
<protein>
    <submittedName>
        <fullName evidence="12">Amino acid ABC transporter substrate binding and permease</fullName>
    </submittedName>
</protein>
<dbReference type="SUPFAM" id="SSF53850">
    <property type="entry name" value="Periplasmic binding protein-like II"/>
    <property type="match status" value="1"/>
</dbReference>
<feature type="signal peptide" evidence="10">
    <location>
        <begin position="1"/>
        <end position="33"/>
    </location>
</feature>
<keyword evidence="7 9" id="KW-1133">Transmembrane helix</keyword>
<accession>A0A0K8MG46</accession>
<dbReference type="InterPro" id="IPR035906">
    <property type="entry name" value="MetI-like_sf"/>
</dbReference>
<dbReference type="GO" id="GO:0006865">
    <property type="term" value="P:amino acid transport"/>
    <property type="evidence" value="ECO:0007669"/>
    <property type="project" value="UniProtKB-KW"/>
</dbReference>
<keyword evidence="3 9" id="KW-0813">Transport</keyword>
<evidence type="ECO:0000256" key="7">
    <source>
        <dbReference type="ARBA" id="ARBA00022989"/>
    </source>
</evidence>
<keyword evidence="6" id="KW-0029">Amino-acid transport</keyword>
<dbReference type="EMBL" id="DF967991">
    <property type="protein sequence ID" value="GAO99475.1"/>
    <property type="molecule type" value="Genomic_DNA"/>
</dbReference>
<dbReference type="InterPro" id="IPR001638">
    <property type="entry name" value="Solute-binding_3/MltF_N"/>
</dbReference>
<sequence>MQMQKVKKWWWQLFVTMSVILVAGLGMGQVAHADTSLQKIKDKGVLTVATAPDYPPFESQVNKNGVSTDVGIDIDISKQIAKDLGVKLVIKNMDFDSILVAVQTGKVDMAIGCINPTDERKQSVDFSNVYYHGGQSFLVTKSNAKKYQSASDLEGQKIGAQTGTLQYSLAQQQMMGSKVVGMGKTPDLIFALKTNKIAAVGLEEPVAKAYAQNDHDLAVVKANYKTAEGESGPAIAFAKGNPELVAAVNKSLDKIAKHHWVNGYLKSAGKYMQENTVDTSMLRYWHYFYNGFLNTTLIAFVSVFLGIILGVILALMKMSKFKILSWPAISYIEIVRGTPMMVQVLLVYFGLGAVINIPALTAGIIAVSLNSGAYVAEIIRGGINSLDKGQTEAAKSLGLNHKDTMRFVILPQAFKNIWPALGNEFISVIKESSIVSIIGVGDLIYELNIVRADTYRGIAPIVVVMVIYFLMTFILTRGLNYLEGKMNHD</sequence>
<evidence type="ECO:0000256" key="8">
    <source>
        <dbReference type="ARBA" id="ARBA00023136"/>
    </source>
</evidence>
<feature type="transmembrane region" description="Helical" evidence="9">
    <location>
        <begin position="457"/>
        <end position="476"/>
    </location>
</feature>
<name>A0A0K8MG46_9LACO</name>
<reference evidence="12 13" key="1">
    <citation type="journal article" date="2015" name="BMC Genomics">
        <title>Comparative genomics of Fructobacillus spp. and Leuconostoc spp. reveals niche-specific evolution of Fructobacillus spp.</title>
        <authorList>
            <person name="Endo A."/>
            <person name="Tanizawa Y."/>
            <person name="Tanaka N."/>
            <person name="Maeno S."/>
            <person name="Kumar H."/>
            <person name="Shiwa Y."/>
            <person name="Okada S."/>
            <person name="Yoshikawa H."/>
            <person name="Dicks L."/>
            <person name="Nakagawa J."/>
            <person name="Arita M."/>
        </authorList>
    </citation>
    <scope>NUCLEOTIDE SEQUENCE [LARGE SCALE GENOMIC DNA]</scope>
    <source>
        <strain evidence="12 13">JCM 12225</strain>
    </source>
</reference>
<dbReference type="GO" id="GO:0043190">
    <property type="term" value="C:ATP-binding cassette (ABC) transporter complex"/>
    <property type="evidence" value="ECO:0007669"/>
    <property type="project" value="InterPro"/>
</dbReference>
<comment type="similarity">
    <text evidence="2">Belongs to the binding-protein-dependent transport system permease family. HisMQ subfamily.</text>
</comment>
<keyword evidence="4" id="KW-1003">Cell membrane</keyword>
<dbReference type="InterPro" id="IPR010065">
    <property type="entry name" value="AA_ABC_transptr_permease_3TM"/>
</dbReference>
<organism evidence="12 13">
    <name type="scientific">Fructobacillus ficulneus</name>
    <dbReference type="NCBI Taxonomy" id="157463"/>
    <lineage>
        <taxon>Bacteria</taxon>
        <taxon>Bacillati</taxon>
        <taxon>Bacillota</taxon>
        <taxon>Bacilli</taxon>
        <taxon>Lactobacillales</taxon>
        <taxon>Lactobacillaceae</taxon>
        <taxon>Fructobacillus</taxon>
    </lineage>
</organism>
<evidence type="ECO:0000256" key="2">
    <source>
        <dbReference type="ARBA" id="ARBA00010072"/>
    </source>
</evidence>
<dbReference type="PANTHER" id="PTHR30614:SF20">
    <property type="entry name" value="GLUTAMINE TRANSPORT SYSTEM PERMEASE PROTEIN GLNP"/>
    <property type="match status" value="1"/>
</dbReference>
<dbReference type="Pfam" id="PF00528">
    <property type="entry name" value="BPD_transp_1"/>
    <property type="match status" value="1"/>
</dbReference>
<dbReference type="AlphaFoldDB" id="A0A0K8MG46"/>
<dbReference type="SMART" id="SM00062">
    <property type="entry name" value="PBPb"/>
    <property type="match status" value="1"/>
</dbReference>
<evidence type="ECO:0000256" key="9">
    <source>
        <dbReference type="RuleBase" id="RU363032"/>
    </source>
</evidence>
<keyword evidence="5 9" id="KW-0812">Transmembrane</keyword>
<dbReference type="GO" id="GO:0022857">
    <property type="term" value="F:transmembrane transporter activity"/>
    <property type="evidence" value="ECO:0007669"/>
    <property type="project" value="InterPro"/>
</dbReference>
<dbReference type="FunFam" id="1.10.3720.10:FF:000033">
    <property type="entry name" value="Polar amino acid ABC transporter permease"/>
    <property type="match status" value="1"/>
</dbReference>
<dbReference type="Gene3D" id="3.40.190.10">
    <property type="entry name" value="Periplasmic binding protein-like II"/>
    <property type="match status" value="2"/>
</dbReference>
<dbReference type="CDD" id="cd06261">
    <property type="entry name" value="TM_PBP2"/>
    <property type="match status" value="1"/>
</dbReference>
<dbReference type="InterPro" id="IPR000515">
    <property type="entry name" value="MetI-like"/>
</dbReference>